<keyword evidence="1" id="KW-1133">Transmembrane helix</keyword>
<dbReference type="EMBL" id="KF900318">
    <property type="protein sequence ID" value="AIE90752.1"/>
    <property type="molecule type" value="Genomic_DNA"/>
</dbReference>
<keyword evidence="1" id="KW-0472">Membrane</keyword>
<feature type="transmembrane region" description="Helical" evidence="1">
    <location>
        <begin position="158"/>
        <end position="181"/>
    </location>
</feature>
<feature type="transmembrane region" description="Helical" evidence="1">
    <location>
        <begin position="56"/>
        <end position="79"/>
    </location>
</feature>
<organism evidence="2">
    <name type="scientific">uncultured marine thaumarchaeote AD1000_06_F06</name>
    <dbReference type="NCBI Taxonomy" id="1455885"/>
    <lineage>
        <taxon>Archaea</taxon>
        <taxon>Nitrososphaerota</taxon>
        <taxon>environmental samples</taxon>
    </lineage>
</organism>
<dbReference type="AlphaFoldDB" id="A0A075FLY4"/>
<protein>
    <submittedName>
        <fullName evidence="2">Uncharacterized protein</fullName>
    </submittedName>
</protein>
<evidence type="ECO:0000256" key="1">
    <source>
        <dbReference type="SAM" id="Phobius"/>
    </source>
</evidence>
<name>A0A075FLY4_9ARCH</name>
<feature type="transmembrane region" description="Helical" evidence="1">
    <location>
        <begin position="12"/>
        <end position="36"/>
    </location>
</feature>
<feature type="transmembrane region" description="Helical" evidence="1">
    <location>
        <begin position="100"/>
        <end position="122"/>
    </location>
</feature>
<proteinExistence type="predicted"/>
<evidence type="ECO:0000313" key="2">
    <source>
        <dbReference type="EMBL" id="AIE90752.1"/>
    </source>
</evidence>
<sequence length="195" mass="21329">MSSENEDKTDRFGTIKVGFGAGLVAGCALFSSFLSIDQQLNIPHGTFYKTVGIPMGVEGFGAVLIGLMMHITVAALIGIAYNLSASYWRTFRIITIPKGILTGAVTGAIVFSLAFLPLHTLVMMPLLENALESGDTLITILPKEKEALLTLIQGNDFVLWYSAFLHVLFGSVLGLMSGFILHDRYRNVPRIRSFW</sequence>
<reference evidence="2" key="1">
    <citation type="journal article" date="2014" name="Genome Biol. Evol.">
        <title>Pangenome evidence for extensive interdomain horizontal transfer affecting lineage core and shell genes in uncultured planktonic thaumarchaeota and euryarchaeota.</title>
        <authorList>
            <person name="Deschamps P."/>
            <person name="Zivanovic Y."/>
            <person name="Moreira D."/>
            <person name="Rodriguez-Valera F."/>
            <person name="Lopez-Garcia P."/>
        </authorList>
    </citation>
    <scope>NUCLEOTIDE SEQUENCE</scope>
</reference>
<accession>A0A075FLY4</accession>
<keyword evidence="1" id="KW-0812">Transmembrane</keyword>